<organism evidence="8 9">
    <name type="scientific">Clostridium neuense</name>
    <dbReference type="NCBI Taxonomy" id="1728934"/>
    <lineage>
        <taxon>Bacteria</taxon>
        <taxon>Bacillati</taxon>
        <taxon>Bacillota</taxon>
        <taxon>Clostridia</taxon>
        <taxon>Eubacteriales</taxon>
        <taxon>Clostridiaceae</taxon>
        <taxon>Clostridium</taxon>
    </lineage>
</organism>
<proteinExistence type="inferred from homology"/>
<name>A0ABW8TFH4_9CLOT</name>
<dbReference type="RefSeq" id="WP_406787854.1">
    <property type="nucleotide sequence ID" value="NZ_JBJIAA010000009.1"/>
</dbReference>
<evidence type="ECO:0000313" key="8">
    <source>
        <dbReference type="EMBL" id="MFL0251200.1"/>
    </source>
</evidence>
<keyword evidence="4 7" id="KW-0689">Ribosomal protein</keyword>
<evidence type="ECO:0000256" key="2">
    <source>
        <dbReference type="ARBA" id="ARBA00022730"/>
    </source>
</evidence>
<dbReference type="SUPFAM" id="SSF46992">
    <property type="entry name" value="Ribosomal protein S20"/>
    <property type="match status" value="1"/>
</dbReference>
<evidence type="ECO:0000256" key="7">
    <source>
        <dbReference type="HAMAP-Rule" id="MF_00500"/>
    </source>
</evidence>
<keyword evidence="5 7" id="KW-0687">Ribonucleoprotein</keyword>
<keyword evidence="9" id="KW-1185">Reference proteome</keyword>
<dbReference type="PANTHER" id="PTHR33398:SF1">
    <property type="entry name" value="SMALL RIBOSOMAL SUBUNIT PROTEIN BS20C"/>
    <property type="match status" value="1"/>
</dbReference>
<keyword evidence="3 7" id="KW-0694">RNA-binding</keyword>
<dbReference type="NCBIfam" id="TIGR00029">
    <property type="entry name" value="S20"/>
    <property type="match status" value="1"/>
</dbReference>
<comment type="function">
    <text evidence="7">Binds directly to 16S ribosomal RNA.</text>
</comment>
<dbReference type="Proteomes" id="UP001623592">
    <property type="component" value="Unassembled WGS sequence"/>
</dbReference>
<evidence type="ECO:0000256" key="1">
    <source>
        <dbReference type="ARBA" id="ARBA00007634"/>
    </source>
</evidence>
<dbReference type="InterPro" id="IPR002583">
    <property type="entry name" value="Ribosomal_bS20"/>
</dbReference>
<evidence type="ECO:0000256" key="5">
    <source>
        <dbReference type="ARBA" id="ARBA00023274"/>
    </source>
</evidence>
<keyword evidence="2 7" id="KW-0699">rRNA-binding</keyword>
<gene>
    <name evidence="7 8" type="primary">rpsT</name>
    <name evidence="8" type="ORF">ACJDT4_12260</name>
</gene>
<reference evidence="8 9" key="1">
    <citation type="submission" date="2024-11" db="EMBL/GenBank/DDBJ databases">
        <authorList>
            <person name="Heng Y.C."/>
            <person name="Lim A.C.H."/>
            <person name="Lee J.K.Y."/>
            <person name="Kittelmann S."/>
        </authorList>
    </citation>
    <scope>NUCLEOTIDE SEQUENCE [LARGE SCALE GENOMIC DNA]</scope>
    <source>
        <strain evidence="8 9">WILCCON 0114</strain>
    </source>
</reference>
<evidence type="ECO:0000256" key="4">
    <source>
        <dbReference type="ARBA" id="ARBA00022980"/>
    </source>
</evidence>
<dbReference type="HAMAP" id="MF_00500">
    <property type="entry name" value="Ribosomal_bS20"/>
    <property type="match status" value="1"/>
</dbReference>
<dbReference type="Gene3D" id="1.20.58.110">
    <property type="entry name" value="Ribosomal protein S20"/>
    <property type="match status" value="1"/>
</dbReference>
<dbReference type="GO" id="GO:0005840">
    <property type="term" value="C:ribosome"/>
    <property type="evidence" value="ECO:0007669"/>
    <property type="project" value="UniProtKB-KW"/>
</dbReference>
<evidence type="ECO:0000256" key="6">
    <source>
        <dbReference type="ARBA" id="ARBA00035136"/>
    </source>
</evidence>
<protein>
    <recommendedName>
        <fullName evidence="6 7">Small ribosomal subunit protein bS20</fullName>
    </recommendedName>
</protein>
<dbReference type="EMBL" id="JBJIAA010000009">
    <property type="protein sequence ID" value="MFL0251200.1"/>
    <property type="molecule type" value="Genomic_DNA"/>
</dbReference>
<evidence type="ECO:0000256" key="3">
    <source>
        <dbReference type="ARBA" id="ARBA00022884"/>
    </source>
</evidence>
<comment type="caution">
    <text evidence="8">The sequence shown here is derived from an EMBL/GenBank/DDBJ whole genome shotgun (WGS) entry which is preliminary data.</text>
</comment>
<sequence length="88" mass="9823">MANIKSAKKRIKVIETKTLRNKMVKSALKTYIKKFESAVEAKNVEEATKAYKTVSVSLDMAASKGIIHKNKAARKKSRLAFRLNALNA</sequence>
<dbReference type="InterPro" id="IPR036510">
    <property type="entry name" value="Ribosomal_bS20_sf"/>
</dbReference>
<accession>A0ABW8TFH4</accession>
<dbReference type="PANTHER" id="PTHR33398">
    <property type="entry name" value="30S RIBOSOMAL PROTEIN S20"/>
    <property type="match status" value="1"/>
</dbReference>
<dbReference type="Pfam" id="PF01649">
    <property type="entry name" value="Ribosomal_S20p"/>
    <property type="match status" value="1"/>
</dbReference>
<comment type="similarity">
    <text evidence="1 7">Belongs to the bacterial ribosomal protein bS20 family.</text>
</comment>
<evidence type="ECO:0000313" key="9">
    <source>
        <dbReference type="Proteomes" id="UP001623592"/>
    </source>
</evidence>